<dbReference type="Proteomes" id="UP000094444">
    <property type="component" value="Unassembled WGS sequence"/>
</dbReference>
<dbReference type="InterPro" id="IPR001509">
    <property type="entry name" value="Epimerase_deHydtase"/>
</dbReference>
<evidence type="ECO:0000313" key="4">
    <source>
        <dbReference type="EMBL" id="POS68976.1"/>
    </source>
</evidence>
<dbReference type="Gene3D" id="3.40.50.720">
    <property type="entry name" value="NAD(P)-binding Rossmann-like Domain"/>
    <property type="match status" value="1"/>
</dbReference>
<dbReference type="STRING" id="158607.A0A2P5HFD9"/>
<keyword evidence="1" id="KW-0560">Oxidoreductase</keyword>
<evidence type="ECO:0000313" key="5">
    <source>
        <dbReference type="Proteomes" id="UP000094444"/>
    </source>
</evidence>
<dbReference type="InParanoid" id="A0A2P5HFD9"/>
<proteinExistence type="inferred from homology"/>
<keyword evidence="5" id="KW-1185">Reference proteome</keyword>
<comment type="caution">
    <text evidence="4">The sequence shown here is derived from an EMBL/GenBank/DDBJ whole genome shotgun (WGS) entry which is preliminary data.</text>
</comment>
<dbReference type="SUPFAM" id="SSF51735">
    <property type="entry name" value="NAD(P)-binding Rossmann-fold domains"/>
    <property type="match status" value="1"/>
</dbReference>
<evidence type="ECO:0000256" key="1">
    <source>
        <dbReference type="ARBA" id="ARBA00023002"/>
    </source>
</evidence>
<name>A0A2P5HFD9_DIAHE</name>
<dbReference type="PANTHER" id="PTHR10366">
    <property type="entry name" value="NAD DEPENDENT EPIMERASE/DEHYDRATASE"/>
    <property type="match status" value="1"/>
</dbReference>
<dbReference type="EMBL" id="MAVT02002841">
    <property type="protein sequence ID" value="POS68976.1"/>
    <property type="molecule type" value="Genomic_DNA"/>
</dbReference>
<organism evidence="4 5">
    <name type="scientific">Diaporthe helianthi</name>
    <dbReference type="NCBI Taxonomy" id="158607"/>
    <lineage>
        <taxon>Eukaryota</taxon>
        <taxon>Fungi</taxon>
        <taxon>Dikarya</taxon>
        <taxon>Ascomycota</taxon>
        <taxon>Pezizomycotina</taxon>
        <taxon>Sordariomycetes</taxon>
        <taxon>Sordariomycetidae</taxon>
        <taxon>Diaporthales</taxon>
        <taxon>Diaporthaceae</taxon>
        <taxon>Diaporthe</taxon>
    </lineage>
</organism>
<sequence length="346" mass="37348">MASQTKLLREPVLAPSSTLILVTGASGHIGANIVREALNLGYRVRGTARTSSKCKTTVAEQHNHPNYSTAVVSDYSHPSDEIDAAVKGVDSIIHVASDTTFNDDADNVIGTVVAGTEHFLRAAAREPSVKRFTLTSSSTAAMLPKPGVEGIVLTADTWNDEAVEAAKIKGTTVGPNVYPYVVYAASKTQSERALWSFVEKEKPSFVVNAILPDTNFGRVLGSAGATGGLAIGLFKEGVLPWPLSPQYFIDVVDDARLHLCAAVLDQSLKNERIFAYAYPFNISDCMETIKKVRPDVGASKLKPDPNEVRDLSKVPNELGAKLLKEWYGQDGYKTLEQSLKENLEGI</sequence>
<evidence type="ECO:0000259" key="3">
    <source>
        <dbReference type="Pfam" id="PF01370"/>
    </source>
</evidence>
<dbReference type="OrthoDB" id="2735536at2759"/>
<reference evidence="4" key="1">
    <citation type="submission" date="2017-09" db="EMBL/GenBank/DDBJ databases">
        <title>Polyketide synthases of a Diaporthe helianthi virulent isolate.</title>
        <authorList>
            <person name="Baroncelli R."/>
        </authorList>
    </citation>
    <scope>NUCLEOTIDE SEQUENCE [LARGE SCALE GENOMIC DNA]</scope>
    <source>
        <strain evidence="4">7/96</strain>
    </source>
</reference>
<dbReference type="AlphaFoldDB" id="A0A2P5HFD9"/>
<comment type="similarity">
    <text evidence="2">Belongs to the NAD(P)-dependent epimerase/dehydratase family. Dihydroflavonol-4-reductase subfamily.</text>
</comment>
<dbReference type="GO" id="GO:0016616">
    <property type="term" value="F:oxidoreductase activity, acting on the CH-OH group of donors, NAD or NADP as acceptor"/>
    <property type="evidence" value="ECO:0007669"/>
    <property type="project" value="TreeGrafter"/>
</dbReference>
<dbReference type="InterPro" id="IPR050425">
    <property type="entry name" value="NAD(P)_dehydrat-like"/>
</dbReference>
<dbReference type="InterPro" id="IPR036291">
    <property type="entry name" value="NAD(P)-bd_dom_sf"/>
</dbReference>
<evidence type="ECO:0000256" key="2">
    <source>
        <dbReference type="ARBA" id="ARBA00023445"/>
    </source>
</evidence>
<dbReference type="PANTHER" id="PTHR10366:SF562">
    <property type="entry name" value="ALDEHYDE REDUCTASE II (AFU_ORTHOLOGUE AFUA_1G11360)"/>
    <property type="match status" value="1"/>
</dbReference>
<protein>
    <submittedName>
        <fullName evidence="4">Aldehyde reductase</fullName>
    </submittedName>
</protein>
<feature type="domain" description="NAD-dependent epimerase/dehydratase" evidence="3">
    <location>
        <begin position="20"/>
        <end position="211"/>
    </location>
</feature>
<dbReference type="Pfam" id="PF01370">
    <property type="entry name" value="Epimerase"/>
    <property type="match status" value="1"/>
</dbReference>
<gene>
    <name evidence="4" type="ORF">DHEL01_v212629</name>
</gene>
<accession>A0A2P5HFD9</accession>